<dbReference type="SUPFAM" id="SSF143100">
    <property type="entry name" value="TTHA1013/TTHA0281-like"/>
    <property type="match status" value="1"/>
</dbReference>
<name>A0ABT5JGN4_RHOTP</name>
<comment type="caution">
    <text evidence="1">The sequence shown here is derived from an EMBL/GenBank/DDBJ whole genome shotgun (WGS) entry which is preliminary data.</text>
</comment>
<reference evidence="1" key="2">
    <citation type="submission" date="2023-02" db="EMBL/GenBank/DDBJ databases">
        <authorList>
            <person name="Rayyan A."/>
            <person name="Meyer T."/>
            <person name="Kyndt J.A."/>
        </authorList>
    </citation>
    <scope>NUCLEOTIDE SEQUENCE</scope>
    <source>
        <strain evidence="1">DSM 9987</strain>
    </source>
</reference>
<organism evidence="1 2">
    <name type="scientific">Rhodoplanes tepidamans</name>
    <name type="common">Rhodoplanes cryptolactis</name>
    <dbReference type="NCBI Taxonomy" id="200616"/>
    <lineage>
        <taxon>Bacteria</taxon>
        <taxon>Pseudomonadati</taxon>
        <taxon>Pseudomonadota</taxon>
        <taxon>Alphaproteobacteria</taxon>
        <taxon>Hyphomicrobiales</taxon>
        <taxon>Nitrobacteraceae</taxon>
        <taxon>Rhodoplanes</taxon>
    </lineage>
</organism>
<dbReference type="InterPro" id="IPR013321">
    <property type="entry name" value="Arc_rbn_hlx_hlx"/>
</dbReference>
<reference evidence="1" key="1">
    <citation type="journal article" date="2023" name="Microbiol Resour">
        <title>Genome Sequences of Rhodoplanes serenus and Two Thermotolerant Strains, Rhodoplanes tepidamans and 'Rhodoplanes cryptolactis,' Further Refine the Genus.</title>
        <authorList>
            <person name="Rayyan A.A."/>
            <person name="Kyndt J.A."/>
        </authorList>
    </citation>
    <scope>NUCLEOTIDE SEQUENCE</scope>
    <source>
        <strain evidence="1">DSM 9987</strain>
    </source>
</reference>
<dbReference type="SUPFAM" id="SSF47598">
    <property type="entry name" value="Ribbon-helix-helix"/>
    <property type="match status" value="1"/>
</dbReference>
<dbReference type="Pfam" id="PF05534">
    <property type="entry name" value="HicB"/>
    <property type="match status" value="1"/>
</dbReference>
<sequence length="110" mass="12149">MTTMSYKGYEAVVEYDEDAEVFHGEVANLRDVITFQGRSVAELKAAFAESIEDYLAFCKARGEEPEKPYSGQFVVRADPSLHKAVSGAARRAGVSLNKWVTATLEKAVRD</sequence>
<dbReference type="InterPro" id="IPR008651">
    <property type="entry name" value="Uncharacterised_HicB"/>
</dbReference>
<dbReference type="RefSeq" id="WP_272779588.1">
    <property type="nucleotide sequence ID" value="NZ_JAQQLI010000051.1"/>
</dbReference>
<evidence type="ECO:0000313" key="1">
    <source>
        <dbReference type="EMBL" id="MDC7788756.1"/>
    </source>
</evidence>
<dbReference type="Gene3D" id="3.30.160.250">
    <property type="match status" value="1"/>
</dbReference>
<dbReference type="InterPro" id="IPR035069">
    <property type="entry name" value="TTHA1013/TTHA0281-like"/>
</dbReference>
<protein>
    <submittedName>
        <fullName evidence="1">Type II toxin-antitoxin system HicB family antitoxin</fullName>
    </submittedName>
</protein>
<dbReference type="Gene3D" id="1.10.1220.10">
    <property type="entry name" value="Met repressor-like"/>
    <property type="match status" value="1"/>
</dbReference>
<proteinExistence type="predicted"/>
<dbReference type="Proteomes" id="UP001165652">
    <property type="component" value="Unassembled WGS sequence"/>
</dbReference>
<dbReference type="EMBL" id="JAQQLI010000051">
    <property type="protein sequence ID" value="MDC7788756.1"/>
    <property type="molecule type" value="Genomic_DNA"/>
</dbReference>
<dbReference type="InterPro" id="IPR010985">
    <property type="entry name" value="Ribbon_hlx_hlx"/>
</dbReference>
<keyword evidence="2" id="KW-1185">Reference proteome</keyword>
<accession>A0ABT5JGN4</accession>
<gene>
    <name evidence="1" type="ORF">PQJ73_23975</name>
</gene>
<evidence type="ECO:0000313" key="2">
    <source>
        <dbReference type="Proteomes" id="UP001165652"/>
    </source>
</evidence>